<keyword evidence="2" id="KW-1003">Cell membrane</keyword>
<feature type="transmembrane region" description="Helical" evidence="6">
    <location>
        <begin position="106"/>
        <end position="125"/>
    </location>
</feature>
<evidence type="ECO:0000256" key="1">
    <source>
        <dbReference type="ARBA" id="ARBA00004651"/>
    </source>
</evidence>
<dbReference type="Gene3D" id="1.20.1250.20">
    <property type="entry name" value="MFS general substrate transporter like domains"/>
    <property type="match status" value="1"/>
</dbReference>
<feature type="transmembrane region" description="Helical" evidence="6">
    <location>
        <begin position="309"/>
        <end position="335"/>
    </location>
</feature>
<evidence type="ECO:0000259" key="7">
    <source>
        <dbReference type="PROSITE" id="PS50850"/>
    </source>
</evidence>
<feature type="transmembrane region" description="Helical" evidence="6">
    <location>
        <begin position="146"/>
        <end position="168"/>
    </location>
</feature>
<dbReference type="PANTHER" id="PTHR23513:SF11">
    <property type="entry name" value="STAPHYLOFERRIN A TRANSPORTER"/>
    <property type="match status" value="1"/>
</dbReference>
<gene>
    <name evidence="8" type="ORF">ACFP1K_33415</name>
</gene>
<dbReference type="InterPro" id="IPR036259">
    <property type="entry name" value="MFS_trans_sf"/>
</dbReference>
<accession>A0ABW1NT07</accession>
<evidence type="ECO:0000256" key="2">
    <source>
        <dbReference type="ARBA" id="ARBA00022475"/>
    </source>
</evidence>
<comment type="caution">
    <text evidence="8">The sequence shown here is derived from an EMBL/GenBank/DDBJ whole genome shotgun (WGS) entry which is preliminary data.</text>
</comment>
<dbReference type="InterPro" id="IPR011701">
    <property type="entry name" value="MFS"/>
</dbReference>
<feature type="transmembrane region" description="Helical" evidence="6">
    <location>
        <begin position="80"/>
        <end position="100"/>
    </location>
</feature>
<dbReference type="SUPFAM" id="SSF103473">
    <property type="entry name" value="MFS general substrate transporter"/>
    <property type="match status" value="1"/>
</dbReference>
<protein>
    <submittedName>
        <fullName evidence="8">MFS transporter</fullName>
    </submittedName>
</protein>
<keyword evidence="4 6" id="KW-1133">Transmembrane helix</keyword>
<evidence type="ECO:0000256" key="4">
    <source>
        <dbReference type="ARBA" id="ARBA00022989"/>
    </source>
</evidence>
<feature type="transmembrane region" description="Helical" evidence="6">
    <location>
        <begin position="285"/>
        <end position="303"/>
    </location>
</feature>
<evidence type="ECO:0000313" key="8">
    <source>
        <dbReference type="EMBL" id="MFC6086108.1"/>
    </source>
</evidence>
<dbReference type="CDD" id="cd06173">
    <property type="entry name" value="MFS_MefA_like"/>
    <property type="match status" value="1"/>
</dbReference>
<reference evidence="9" key="1">
    <citation type="journal article" date="2019" name="Int. J. Syst. Evol. Microbiol.">
        <title>The Global Catalogue of Microorganisms (GCM) 10K type strain sequencing project: providing services to taxonomists for standard genome sequencing and annotation.</title>
        <authorList>
            <consortium name="The Broad Institute Genomics Platform"/>
            <consortium name="The Broad Institute Genome Sequencing Center for Infectious Disease"/>
            <person name="Wu L."/>
            <person name="Ma J."/>
        </authorList>
    </citation>
    <scope>NUCLEOTIDE SEQUENCE [LARGE SCALE GENOMIC DNA]</scope>
    <source>
        <strain evidence="9">JCM 30346</strain>
    </source>
</reference>
<evidence type="ECO:0000256" key="3">
    <source>
        <dbReference type="ARBA" id="ARBA00022692"/>
    </source>
</evidence>
<feature type="transmembrane region" description="Helical" evidence="6">
    <location>
        <begin position="20"/>
        <end position="41"/>
    </location>
</feature>
<proteinExistence type="predicted"/>
<comment type="subcellular location">
    <subcellularLocation>
        <location evidence="1">Cell membrane</location>
        <topology evidence="1">Multi-pass membrane protein</topology>
    </subcellularLocation>
</comment>
<feature type="transmembrane region" description="Helical" evidence="6">
    <location>
        <begin position="174"/>
        <end position="196"/>
    </location>
</feature>
<evidence type="ECO:0000313" key="9">
    <source>
        <dbReference type="Proteomes" id="UP001596137"/>
    </source>
</evidence>
<dbReference type="InterPro" id="IPR020846">
    <property type="entry name" value="MFS_dom"/>
</dbReference>
<evidence type="ECO:0000256" key="6">
    <source>
        <dbReference type="SAM" id="Phobius"/>
    </source>
</evidence>
<feature type="transmembrane region" description="Helical" evidence="6">
    <location>
        <begin position="375"/>
        <end position="394"/>
    </location>
</feature>
<keyword evidence="5 6" id="KW-0472">Membrane</keyword>
<feature type="domain" description="Major facilitator superfamily (MFS) profile" evidence="7">
    <location>
        <begin position="1"/>
        <end position="407"/>
    </location>
</feature>
<name>A0ABW1NT07_9ACTN</name>
<feature type="transmembrane region" description="Helical" evidence="6">
    <location>
        <begin position="347"/>
        <end position="369"/>
    </location>
</feature>
<dbReference type="Proteomes" id="UP001596137">
    <property type="component" value="Unassembled WGS sequence"/>
</dbReference>
<dbReference type="RefSeq" id="WP_380760965.1">
    <property type="nucleotide sequence ID" value="NZ_JBHSRF010000077.1"/>
</dbReference>
<organism evidence="8 9">
    <name type="scientific">Sphaerisporangium aureirubrum</name>
    <dbReference type="NCBI Taxonomy" id="1544736"/>
    <lineage>
        <taxon>Bacteria</taxon>
        <taxon>Bacillati</taxon>
        <taxon>Actinomycetota</taxon>
        <taxon>Actinomycetes</taxon>
        <taxon>Streptosporangiales</taxon>
        <taxon>Streptosporangiaceae</taxon>
        <taxon>Sphaerisporangium</taxon>
    </lineage>
</organism>
<feature type="transmembrane region" description="Helical" evidence="6">
    <location>
        <begin position="53"/>
        <end position="73"/>
    </location>
</feature>
<dbReference type="PANTHER" id="PTHR23513">
    <property type="entry name" value="INTEGRAL MEMBRANE EFFLUX PROTEIN-RELATED"/>
    <property type="match status" value="1"/>
</dbReference>
<feature type="transmembrane region" description="Helical" evidence="6">
    <location>
        <begin position="217"/>
        <end position="238"/>
    </location>
</feature>
<evidence type="ECO:0000256" key="5">
    <source>
        <dbReference type="ARBA" id="ARBA00023136"/>
    </source>
</evidence>
<keyword evidence="9" id="KW-1185">Reference proteome</keyword>
<dbReference type="EMBL" id="JBHSRF010000077">
    <property type="protein sequence ID" value="MFC6086108.1"/>
    <property type="molecule type" value="Genomic_DNA"/>
</dbReference>
<dbReference type="PROSITE" id="PS50850">
    <property type="entry name" value="MFS"/>
    <property type="match status" value="1"/>
</dbReference>
<feature type="transmembrane region" description="Helical" evidence="6">
    <location>
        <begin position="258"/>
        <end position="278"/>
    </location>
</feature>
<keyword evidence="3 6" id="KW-0812">Transmembrane</keyword>
<dbReference type="Pfam" id="PF07690">
    <property type="entry name" value="MFS_1"/>
    <property type="match status" value="1"/>
</dbReference>
<sequence>MFGLGRRFPVLMIRDFRLLLADRLLAPAAAAFSLVGVSFAVLDLTGSTADLSYVLAAQIAPSLVFTLISGVFADRFPPQRVIIAANVLIAVSEGGLGLLVLTGHAVLWHMIVLETLTGVGMAAFWPASQALLPRIVPGELLQEANAVSRLAMNLAQMGGAAVAGVVVAVVGPGWAMTVCGIGLFGTIPLLLGIRAGAGERVPGTGMVRELREGWSEFVSHTWLWAIVLQFAVTLSAWYGGFQVLGPAVAKAHLGGPAAWGTIMAAEAAGLILGGLLSLRFTPKRPMLVVVCIGGAMAISPLSLAARWPLAVVCVTALLLGVIMEIMVVQWSVALARNIPQQKLARVSAYDALGSVMAMPLGALVAGPLADRVGLAATQYGAAALMVLSAAFTLLSREVRTMRAPEKAGTDLTPAPAASGLN</sequence>